<evidence type="ECO:0000313" key="1">
    <source>
        <dbReference type="EMBL" id="GMH81625.1"/>
    </source>
</evidence>
<proteinExistence type="predicted"/>
<organism evidence="1 2">
    <name type="scientific">Triparma verrucosa</name>
    <dbReference type="NCBI Taxonomy" id="1606542"/>
    <lineage>
        <taxon>Eukaryota</taxon>
        <taxon>Sar</taxon>
        <taxon>Stramenopiles</taxon>
        <taxon>Ochrophyta</taxon>
        <taxon>Bolidophyceae</taxon>
        <taxon>Parmales</taxon>
        <taxon>Triparmaceae</taxon>
        <taxon>Triparma</taxon>
    </lineage>
</organism>
<comment type="caution">
    <text evidence="1">The sequence shown here is derived from an EMBL/GenBank/DDBJ whole genome shotgun (WGS) entry which is preliminary data.</text>
</comment>
<protein>
    <submittedName>
        <fullName evidence="1">Uncharacterized protein</fullName>
    </submittedName>
</protein>
<dbReference type="AlphaFoldDB" id="A0A9W7B8P8"/>
<reference evidence="2" key="1">
    <citation type="journal article" date="2023" name="Commun. Biol.">
        <title>Genome analysis of Parmales, the sister group of diatoms, reveals the evolutionary specialization of diatoms from phago-mixotrophs to photoautotrophs.</title>
        <authorList>
            <person name="Ban H."/>
            <person name="Sato S."/>
            <person name="Yoshikawa S."/>
            <person name="Yamada K."/>
            <person name="Nakamura Y."/>
            <person name="Ichinomiya M."/>
            <person name="Sato N."/>
            <person name="Blanc-Mathieu R."/>
            <person name="Endo H."/>
            <person name="Kuwata A."/>
            <person name="Ogata H."/>
        </authorList>
    </citation>
    <scope>NUCLEOTIDE SEQUENCE [LARGE SCALE GENOMIC DNA]</scope>
    <source>
        <strain evidence="2">NIES 3699</strain>
    </source>
</reference>
<dbReference type="Proteomes" id="UP001165160">
    <property type="component" value="Unassembled WGS sequence"/>
</dbReference>
<sequence>MTIPDSLQTLGEYVFADCSKLVPSTIDTKNIENDKAVTVEVVHYLRTTQVEIVKLKLQLAENDKVVAALKSKTNELTKTNAEQANMNAELVKIITKQATTIDKQATAIANLTAK</sequence>
<evidence type="ECO:0000313" key="2">
    <source>
        <dbReference type="Proteomes" id="UP001165160"/>
    </source>
</evidence>
<gene>
    <name evidence="1" type="ORF">TrVE_jg12559</name>
</gene>
<name>A0A9W7B8P8_9STRA</name>
<dbReference type="EMBL" id="BRXX01000005">
    <property type="protein sequence ID" value="GMH81625.1"/>
    <property type="molecule type" value="Genomic_DNA"/>
</dbReference>
<accession>A0A9W7B8P8</accession>
<keyword evidence="2" id="KW-1185">Reference proteome</keyword>